<evidence type="ECO:0000256" key="3">
    <source>
        <dbReference type="ARBA" id="ARBA00006872"/>
    </source>
</evidence>
<feature type="compositionally biased region" description="Pro residues" evidence="9">
    <location>
        <begin position="1"/>
        <end position="13"/>
    </location>
</feature>
<dbReference type="Pfam" id="PF04528">
    <property type="entry name" value="Adeno_E4_34"/>
    <property type="match status" value="1"/>
</dbReference>
<proteinExistence type="inferred from homology"/>
<dbReference type="GO" id="GO:0030430">
    <property type="term" value="C:host cell cytoplasm"/>
    <property type="evidence" value="ECO:0007669"/>
    <property type="project" value="UniProtKB-SubCell"/>
</dbReference>
<dbReference type="OrthoDB" id="5555at10239"/>
<evidence type="ECO:0000313" key="11">
    <source>
        <dbReference type="Proteomes" id="UP000121920"/>
    </source>
</evidence>
<evidence type="ECO:0000256" key="4">
    <source>
        <dbReference type="ARBA" id="ARBA00022518"/>
    </source>
</evidence>
<evidence type="ECO:0000256" key="1">
    <source>
        <dbReference type="ARBA" id="ARBA00004147"/>
    </source>
</evidence>
<keyword evidence="6" id="KW-1035">Host cytoplasm</keyword>
<dbReference type="Proteomes" id="UP000121920">
    <property type="component" value="Segment"/>
</dbReference>
<dbReference type="GO" id="GO:0042025">
    <property type="term" value="C:host cell nucleus"/>
    <property type="evidence" value="ECO:0007669"/>
    <property type="project" value="UniProtKB-SubCell"/>
</dbReference>
<keyword evidence="4" id="KW-0244">Early protein</keyword>
<evidence type="ECO:0000313" key="10">
    <source>
        <dbReference type="EMBL" id="AEK98471.1"/>
    </source>
</evidence>
<comment type="subcellular location">
    <subcellularLocation>
        <location evidence="2">Host cytoplasm</location>
    </subcellularLocation>
    <subcellularLocation>
        <location evidence="1">Host nucleus</location>
    </subcellularLocation>
</comment>
<keyword evidence="11" id="KW-1185">Reference proteome</keyword>
<reference evidence="10 11" key="1">
    <citation type="journal article" date="2011" name="PLoS Pathog.">
        <title>Cross-species transmission of a novel adenovirus associated with a fulminant pneumonia outbreak in a new world monkey colony.</title>
        <authorList>
            <person name="Chen E.C."/>
            <person name="Yagi S."/>
            <person name="Kelly K.R."/>
            <person name="Mendoza S.P."/>
            <person name="Maninger N."/>
            <person name="Rosenthal A."/>
            <person name="Spinner A."/>
            <person name="Bales K.L."/>
            <person name="Schnurr D.P."/>
            <person name="Lerche N.W."/>
            <person name="Chiu C.Y."/>
        </authorList>
    </citation>
    <scope>NUCLEOTIDE SEQUENCE [LARGE SCALE GENOMIC DNA]</scope>
</reference>
<keyword evidence="5" id="KW-1048">Host nucleus</keyword>
<dbReference type="GeneID" id="15486143"/>
<name>G0ZAK0_9ADEN</name>
<dbReference type="EMBL" id="HQ913600">
    <property type="protein sequence ID" value="AEK98471.1"/>
    <property type="molecule type" value="Genomic_DNA"/>
</dbReference>
<comment type="subunit">
    <text evidence="8">Interacts with E1B-55k.</text>
</comment>
<accession>G0ZAK0</accession>
<organism evidence="10 11">
    <name type="scientific">titi monkey adenovirus 1</name>
    <dbReference type="NCBI Taxonomy" id="3123084"/>
    <lineage>
        <taxon>Viruses</taxon>
        <taxon>Varidnaviria</taxon>
        <taxon>Bamfordvirae</taxon>
        <taxon>Preplasmiviricota</taxon>
        <taxon>Polisuviricotina</taxon>
        <taxon>Pharingeaviricetes</taxon>
        <taxon>Rowavirales</taxon>
        <taxon>Adenoviridae</taxon>
        <taxon>Mastadenovirus</taxon>
        <taxon>Mastadenovirus simuli</taxon>
        <taxon>Platyrrhini mastadenovirus A</taxon>
    </lineage>
</organism>
<sequence length="293" mass="34662">MDQRNPQPPPGPLAPFHQHQLPLPDPDPPAQGECFARRCDTNTLHDVITVRSVPSSVMFTVYLEWPAPFHFFLSPYEQHLMRQYMHVCACPATLVIVHCRMIRGSEVWMLHCHCSRPGSLQCRAGAVLLRRWFYLLVVGSLVNLRIPWYRPWVNDHMPKEMMYVGSVYVRGLHLIYINVRYDEHAEHLIRTVNFGLSAFHYGVMNNMLVLVCSYCRTGEEIRFRCCARRTRRLLARSVRELDSISRHPLRASRTERQRQRMFDSVMWRSRALSYDVYDRCRNVRPYRPPSHRR</sequence>
<evidence type="ECO:0000256" key="6">
    <source>
        <dbReference type="ARBA" id="ARBA00023200"/>
    </source>
</evidence>
<evidence type="ECO:0000256" key="9">
    <source>
        <dbReference type="SAM" id="MobiDB-lite"/>
    </source>
</evidence>
<dbReference type="RefSeq" id="YP_007518338.1">
    <property type="nucleotide sequence ID" value="NC_020487.1"/>
</dbReference>
<evidence type="ECO:0000256" key="2">
    <source>
        <dbReference type="ARBA" id="ARBA00004192"/>
    </source>
</evidence>
<feature type="region of interest" description="Disordered" evidence="9">
    <location>
        <begin position="1"/>
        <end position="22"/>
    </location>
</feature>
<comment type="similarity">
    <text evidence="3">Belongs to the adenoviridae E4 30 to 34 kDa protein family.</text>
</comment>
<protein>
    <submittedName>
        <fullName evidence="10">E4 34K</fullName>
    </submittedName>
</protein>
<dbReference type="InterPro" id="IPR007615">
    <property type="entry name" value="Adenovirus_E4_30/34"/>
</dbReference>
<dbReference type="KEGG" id="vg:15486143"/>
<evidence type="ECO:0000256" key="7">
    <source>
        <dbReference type="ARBA" id="ARBA00044723"/>
    </source>
</evidence>
<evidence type="ECO:0000256" key="8">
    <source>
        <dbReference type="ARBA" id="ARBA00044760"/>
    </source>
</evidence>
<evidence type="ECO:0000256" key="5">
    <source>
        <dbReference type="ARBA" id="ARBA00022562"/>
    </source>
</evidence>
<comment type="function">
    <text evidence="7">Plays a major role to prevent cellular inhibition of viral genome replication by nuclear bodies. Assembles an SCF-like E3 ubiquitin ligase complex based on the cellular proteins ELOB, ELOC, CUL5 and RBX1, in cooperation with viral E1B-55K. This viral RING-type ligase ubiquitinates cellular substrates prior to proteasomal degradation: p53/TP53, LIG4, MRE11-RAD50-NBS1 (MRN) complex, ITGA3, DAXX and BLM.</text>
</comment>